<dbReference type="InterPro" id="IPR050486">
    <property type="entry name" value="Mannose-1P_guanyltransferase"/>
</dbReference>
<comment type="caution">
    <text evidence="3">The sequence shown here is derived from an EMBL/GenBank/DDBJ whole genome shotgun (WGS) entry which is preliminary data.</text>
</comment>
<dbReference type="Pfam" id="PF00483">
    <property type="entry name" value="NTP_transferase"/>
    <property type="match status" value="1"/>
</dbReference>
<dbReference type="InterPro" id="IPR000644">
    <property type="entry name" value="CBS_dom"/>
</dbReference>
<dbReference type="Gene3D" id="3.90.550.10">
    <property type="entry name" value="Spore Coat Polysaccharide Biosynthesis Protein SpsA, Chain A"/>
    <property type="match status" value="1"/>
</dbReference>
<dbReference type="InterPro" id="IPR029044">
    <property type="entry name" value="Nucleotide-diphossugar_trans"/>
</dbReference>
<protein>
    <submittedName>
        <fullName evidence="3">Nucleotidyltransferase family protein</fullName>
    </submittedName>
</protein>
<feature type="domain" description="Nucleotidyl transferase" evidence="1">
    <location>
        <begin position="124"/>
        <end position="346"/>
    </location>
</feature>
<organism evidence="3 4">
    <name type="scientific">Chitinimonas lacunae</name>
    <dbReference type="NCBI Taxonomy" id="1963018"/>
    <lineage>
        <taxon>Bacteria</taxon>
        <taxon>Pseudomonadati</taxon>
        <taxon>Pseudomonadota</taxon>
        <taxon>Betaproteobacteria</taxon>
        <taxon>Neisseriales</taxon>
        <taxon>Chitinibacteraceae</taxon>
        <taxon>Chitinimonas</taxon>
    </lineage>
</organism>
<feature type="domain" description="CBS" evidence="2">
    <location>
        <begin position="11"/>
        <end position="54"/>
    </location>
</feature>
<dbReference type="SUPFAM" id="SSF53448">
    <property type="entry name" value="Nucleotide-diphospho-sugar transferases"/>
    <property type="match status" value="1"/>
</dbReference>
<name>A0ABV8MW68_9NEIS</name>
<dbReference type="InterPro" id="IPR046342">
    <property type="entry name" value="CBS_dom_sf"/>
</dbReference>
<dbReference type="Proteomes" id="UP001595791">
    <property type="component" value="Unassembled WGS sequence"/>
</dbReference>
<dbReference type="RefSeq" id="WP_378167712.1">
    <property type="nucleotide sequence ID" value="NZ_JBHSBU010000001.1"/>
</dbReference>
<gene>
    <name evidence="3" type="ORF">ACFOW7_19855</name>
</gene>
<accession>A0ABV8MW68</accession>
<sequence length="349" mass="39230">MNRDDWRDNLVGPATDILTVMGALESRSSKIALVVDHDGHLLGTVTDGDIRRGLLRGVGVSEPVEKVMFGQPTTASVNAPEIELRTLMRARRLLHIPLLDQDGRVAGLRSMAELGPRLIDNWVVLMAGGLGSRLRPLTDTVPKPLLKVGDRPILETILCDFAEQGFRKFFISVNYKAEMLIAHFGDGARWGVEINYLHENERLGTAGPLSLLPGRPVCPLVVMNGDLLTKVNFRQMLDFHGAQQALATMCVREYDFQVPYGVIRLDGSRIVAIDEKPMHRFFINSGIYVLAPECLDLIPPRRFFDMPTLFERLIAEGRDTAAFPIHEYWLDIGRLEDFQRANAEYGERW</sequence>
<evidence type="ECO:0000313" key="3">
    <source>
        <dbReference type="EMBL" id="MFC4161595.1"/>
    </source>
</evidence>
<evidence type="ECO:0000259" key="2">
    <source>
        <dbReference type="Pfam" id="PF00571"/>
    </source>
</evidence>
<dbReference type="CDD" id="cd04607">
    <property type="entry name" value="CBS_pair_NTP_transferase_assoc"/>
    <property type="match status" value="1"/>
</dbReference>
<evidence type="ECO:0000259" key="1">
    <source>
        <dbReference type="Pfam" id="PF00483"/>
    </source>
</evidence>
<evidence type="ECO:0000313" key="4">
    <source>
        <dbReference type="Proteomes" id="UP001595791"/>
    </source>
</evidence>
<dbReference type="EMBL" id="JBHSBU010000001">
    <property type="protein sequence ID" value="MFC4161595.1"/>
    <property type="molecule type" value="Genomic_DNA"/>
</dbReference>
<dbReference type="CDD" id="cd06426">
    <property type="entry name" value="NTP_transferase_like_2"/>
    <property type="match status" value="1"/>
</dbReference>
<dbReference type="PANTHER" id="PTHR22572">
    <property type="entry name" value="SUGAR-1-PHOSPHATE GUANYL TRANSFERASE"/>
    <property type="match status" value="1"/>
</dbReference>
<dbReference type="Pfam" id="PF00571">
    <property type="entry name" value="CBS"/>
    <property type="match status" value="1"/>
</dbReference>
<dbReference type="SUPFAM" id="SSF54631">
    <property type="entry name" value="CBS-domain pair"/>
    <property type="match status" value="1"/>
</dbReference>
<keyword evidence="4" id="KW-1185">Reference proteome</keyword>
<reference evidence="4" key="1">
    <citation type="journal article" date="2019" name="Int. J. Syst. Evol. Microbiol.">
        <title>The Global Catalogue of Microorganisms (GCM) 10K type strain sequencing project: providing services to taxonomists for standard genome sequencing and annotation.</title>
        <authorList>
            <consortium name="The Broad Institute Genomics Platform"/>
            <consortium name="The Broad Institute Genome Sequencing Center for Infectious Disease"/>
            <person name="Wu L."/>
            <person name="Ma J."/>
        </authorList>
    </citation>
    <scope>NUCLEOTIDE SEQUENCE [LARGE SCALE GENOMIC DNA]</scope>
    <source>
        <strain evidence="4">LMG 29894</strain>
    </source>
</reference>
<dbReference type="InterPro" id="IPR005835">
    <property type="entry name" value="NTP_transferase_dom"/>
</dbReference>
<dbReference type="Gene3D" id="3.10.580.10">
    <property type="entry name" value="CBS-domain"/>
    <property type="match status" value="1"/>
</dbReference>
<proteinExistence type="predicted"/>